<feature type="chain" id="PRO_5020466168" description="Opacity protein-like surface antigen" evidence="1">
    <location>
        <begin position="27"/>
        <end position="277"/>
    </location>
</feature>
<keyword evidence="3" id="KW-1185">Reference proteome</keyword>
<evidence type="ECO:0000313" key="2">
    <source>
        <dbReference type="EMBL" id="TDR41735.1"/>
    </source>
</evidence>
<feature type="signal peptide" evidence="1">
    <location>
        <begin position="1"/>
        <end position="26"/>
    </location>
</feature>
<dbReference type="Proteomes" id="UP000295293">
    <property type="component" value="Unassembled WGS sequence"/>
</dbReference>
<evidence type="ECO:0008006" key="4">
    <source>
        <dbReference type="Google" id="ProtNLM"/>
    </source>
</evidence>
<proteinExistence type="predicted"/>
<name>A0A4R6YU13_9GAMM</name>
<reference evidence="2 3" key="1">
    <citation type="submission" date="2019-03" db="EMBL/GenBank/DDBJ databases">
        <title>Genomic Encyclopedia of Type Strains, Phase IV (KMG-IV): sequencing the most valuable type-strain genomes for metagenomic binning, comparative biology and taxonomic classification.</title>
        <authorList>
            <person name="Goeker M."/>
        </authorList>
    </citation>
    <scope>NUCLEOTIDE SEQUENCE [LARGE SCALE GENOMIC DNA]</scope>
    <source>
        <strain evidence="2 3">DSM 21667</strain>
    </source>
</reference>
<protein>
    <recommendedName>
        <fullName evidence="4">Opacity protein-like surface antigen</fullName>
    </recommendedName>
</protein>
<evidence type="ECO:0000256" key="1">
    <source>
        <dbReference type="SAM" id="SignalP"/>
    </source>
</evidence>
<accession>A0A4R6YU13</accession>
<dbReference type="AlphaFoldDB" id="A0A4R6YU13"/>
<sequence length="277" mass="30404">MKSRNTLRYLPAAVLAAFAVAPVAQADKPIALDRIYFSAGAYQADSDADARINGANGLIGSDVNFEDDFGLTKDRIVGRARFGFLVGDSQGIEVDGYRFHRDASRSLNRTINYDGSTFDINANVKGELDLDFASVAWRWWIPAGDNDVWGIGLGGAYYRAAGKLSGDARLNDNETQYVTLSDSASAWAPLLELGWRHAFSENSRLYADISGVYKSNGSISGHIYNASLGFEYYPWRNIGFGVEYGAQRIKIEADKSSFDGELNVRLSGPSVFLKARY</sequence>
<dbReference type="EMBL" id="SNZH01000010">
    <property type="protein sequence ID" value="TDR41735.1"/>
    <property type="molecule type" value="Genomic_DNA"/>
</dbReference>
<dbReference type="RefSeq" id="WP_133819807.1">
    <property type="nucleotide sequence ID" value="NZ_SNZH01000010.1"/>
</dbReference>
<evidence type="ECO:0000313" key="3">
    <source>
        <dbReference type="Proteomes" id="UP000295293"/>
    </source>
</evidence>
<organism evidence="2 3">
    <name type="scientific">Tahibacter aquaticus</name>
    <dbReference type="NCBI Taxonomy" id="520092"/>
    <lineage>
        <taxon>Bacteria</taxon>
        <taxon>Pseudomonadati</taxon>
        <taxon>Pseudomonadota</taxon>
        <taxon>Gammaproteobacteria</taxon>
        <taxon>Lysobacterales</taxon>
        <taxon>Rhodanobacteraceae</taxon>
        <taxon>Tahibacter</taxon>
    </lineage>
</organism>
<dbReference type="OrthoDB" id="8716343at2"/>
<gene>
    <name evidence="2" type="ORF">DFR29_110218</name>
</gene>
<keyword evidence="1" id="KW-0732">Signal</keyword>
<comment type="caution">
    <text evidence="2">The sequence shown here is derived from an EMBL/GenBank/DDBJ whole genome shotgun (WGS) entry which is preliminary data.</text>
</comment>